<feature type="region of interest" description="Disordered" evidence="2">
    <location>
        <begin position="1052"/>
        <end position="1073"/>
    </location>
</feature>
<accession>A0A1F5S4I1</accession>
<proteinExistence type="predicted"/>
<comment type="caution">
    <text evidence="3">The sequence shown here is derived from an EMBL/GenBank/DDBJ whole genome shotgun (WGS) entry which is preliminary data.</text>
</comment>
<evidence type="ECO:0000313" key="3">
    <source>
        <dbReference type="EMBL" id="OGF21587.1"/>
    </source>
</evidence>
<evidence type="ECO:0000313" key="4">
    <source>
        <dbReference type="Proteomes" id="UP000177407"/>
    </source>
</evidence>
<reference evidence="3 4" key="1">
    <citation type="journal article" date="2016" name="Nat. Commun.">
        <title>Thousands of microbial genomes shed light on interconnected biogeochemical processes in an aquifer system.</title>
        <authorList>
            <person name="Anantharaman K."/>
            <person name="Brown C.T."/>
            <person name="Hug L.A."/>
            <person name="Sharon I."/>
            <person name="Castelle C.J."/>
            <person name="Probst A.J."/>
            <person name="Thomas B.C."/>
            <person name="Singh A."/>
            <person name="Wilkins M.J."/>
            <person name="Karaoz U."/>
            <person name="Brodie E.L."/>
            <person name="Williams K.H."/>
            <person name="Hubbard S.S."/>
            <person name="Banfield J.F."/>
        </authorList>
    </citation>
    <scope>NUCLEOTIDE SEQUENCE [LARGE SCALE GENOMIC DNA]</scope>
</reference>
<feature type="compositionally biased region" description="Basic and acidic residues" evidence="2">
    <location>
        <begin position="68"/>
        <end position="95"/>
    </location>
</feature>
<feature type="region of interest" description="Disordered" evidence="2">
    <location>
        <begin position="1"/>
        <end position="95"/>
    </location>
</feature>
<evidence type="ECO:0000256" key="2">
    <source>
        <dbReference type="SAM" id="MobiDB-lite"/>
    </source>
</evidence>
<keyword evidence="1" id="KW-0175">Coiled coil</keyword>
<feature type="coiled-coil region" evidence="1">
    <location>
        <begin position="131"/>
        <end position="158"/>
    </location>
</feature>
<dbReference type="EMBL" id="MFGA01000002">
    <property type="protein sequence ID" value="OGF21587.1"/>
    <property type="molecule type" value="Genomic_DNA"/>
</dbReference>
<feature type="compositionally biased region" description="Basic and acidic residues" evidence="2">
    <location>
        <begin position="30"/>
        <end position="59"/>
    </location>
</feature>
<feature type="compositionally biased region" description="Polar residues" evidence="2">
    <location>
        <begin position="1"/>
        <end position="10"/>
    </location>
</feature>
<feature type="compositionally biased region" description="Basic and acidic residues" evidence="2">
    <location>
        <begin position="924"/>
        <end position="938"/>
    </location>
</feature>
<feature type="compositionally biased region" description="Basic and acidic residues" evidence="2">
    <location>
        <begin position="896"/>
        <end position="909"/>
    </location>
</feature>
<feature type="compositionally biased region" description="Basic and acidic residues" evidence="2">
    <location>
        <begin position="956"/>
        <end position="976"/>
    </location>
</feature>
<sequence length="1123" mass="131148">MLKSRGNTFENFGKEDFPKTRGRKKTRGPGLEERMSQKETTVDRQEARFKKREVEEGRQEVFVGQPQGKEEETGEKGRGRDGSRKKIKVEKREENQRQQLVDGFFIELEQKFKEGIINEDLLKEYLKNYPTRNEYEAYEQLRREIEEEEIDNEIKKITENPDPFLRGESSRRTVSQKIGQKDSHKVEVITKRGRGNTRQAVGNWSKDFWHKALVWDYARRAVTPEDITNFFDNFSPEKREAYQKFLDEIEKVDRKVRKEKREEVPELEPEESEKRKTMVLKALALKDEFLDEIPTQEGRTIFEEMLEEQLDQFSDFLNRSIKKEDIETMAETLGGDMELAEKELLKEAAKKFLVKRELVVHGIMGYDEEKKYGLRKKSDLDGDCATSLLRQAGIGLGEIEYVFPGDFRKAKHNVDTAERDGFEIEYDWEKIFADKKELQEINKALFDAQNELGQEEDEAGREELEGKIDSLLEEKGKKIEELKLAQNDPTVYSDHHGEYSDRGTSSMKIVYELLNKFGLLKFENENDRVAYDRLVELVTQIDNFNFPGIKDRVEEKERNRIKEELIEDEIAFREMDAGRNLTLQEKEQAKTDILDRLPTLTKYETSHRRMIGLGKFAGFEQILKFAKSGIAPDAFLSFDELQRFGFGYRDKKGKPKGFFLGRKRIVEETLKVVEEELAPNEWSVETKYGKFLVNTTGKLNVQEAQWAGASLGYNGLVSFDPEQNKFFITLSEGQLDPNDFSDLPQGKLIRRSIFFKNDDERLEVTLGELLNKIKEPSWNPGQETELSKFLEKEEKRERKEIYWSDEARCWWTRQDNGDLVIVENSRDIPRDFPSGGEAFIKKLRLIKEPEPLKSGAGAGARGQYEAMKRRYDAINETFGVKEYYLARCESLRLTDEEKEKLQERREKNARGKRKNKPPTVDNSQGKKAEVPKEEKAEVKPTIAPEVKLPEETLGGRSREEEAAEAKRRMLDAERTATEQVAKAQREKINEKRRKLEEALERARQEVLVAKKRYEGLGGWQFIERPKAEADYRRKLTEYKRIKRELEILNSQEKIAEHPAQAQSQKKTGEIKKLGEDLERARQEVLSAKKVAEKTRKKADIERHEQTLARYKDIQGELLRKKRE</sequence>
<name>A0A1F5S4I1_9BACT</name>
<evidence type="ECO:0000256" key="1">
    <source>
        <dbReference type="SAM" id="Coils"/>
    </source>
</evidence>
<organism evidence="3 4">
    <name type="scientific">Candidatus Falkowbacteria bacterium RIFOXYA2_FULL_38_12</name>
    <dbReference type="NCBI Taxonomy" id="1797993"/>
    <lineage>
        <taxon>Bacteria</taxon>
        <taxon>Candidatus Falkowiibacteriota</taxon>
    </lineage>
</organism>
<feature type="coiled-coil region" evidence="1">
    <location>
        <begin position="438"/>
        <end position="488"/>
    </location>
</feature>
<protein>
    <submittedName>
        <fullName evidence="3">Uncharacterized protein</fullName>
    </submittedName>
</protein>
<gene>
    <name evidence="3" type="ORF">A2257_02145</name>
</gene>
<dbReference type="Proteomes" id="UP000177407">
    <property type="component" value="Unassembled WGS sequence"/>
</dbReference>
<dbReference type="AlphaFoldDB" id="A0A1F5S4I1"/>
<feature type="region of interest" description="Disordered" evidence="2">
    <location>
        <begin position="896"/>
        <end position="988"/>
    </location>
</feature>